<dbReference type="AlphaFoldDB" id="A0AAJ7PRJ4"/>
<evidence type="ECO:0000256" key="2">
    <source>
        <dbReference type="ARBA" id="ARBA00010187"/>
    </source>
</evidence>
<feature type="compositionally biased region" description="Basic and acidic residues" evidence="5">
    <location>
        <begin position="526"/>
        <end position="552"/>
    </location>
</feature>
<evidence type="ECO:0000256" key="1">
    <source>
        <dbReference type="ARBA" id="ARBA00004413"/>
    </source>
</evidence>
<feature type="compositionally biased region" description="Polar residues" evidence="5">
    <location>
        <begin position="489"/>
        <end position="500"/>
    </location>
</feature>
<dbReference type="PANTHER" id="PTHR21630:SF10">
    <property type="entry name" value="VENTRICULAR ZONE-EXPRESSED PH DOMAIN-CONTAINING PROTEIN HOMOLOG 1"/>
    <property type="match status" value="1"/>
</dbReference>
<dbReference type="InterPro" id="IPR001849">
    <property type="entry name" value="PH_domain"/>
</dbReference>
<dbReference type="PROSITE" id="PS50003">
    <property type="entry name" value="PH_DOMAIN"/>
    <property type="match status" value="1"/>
</dbReference>
<name>A0AAJ7PRJ4_LATCA</name>
<evidence type="ECO:0000256" key="4">
    <source>
        <dbReference type="ARBA" id="ARBA00023136"/>
    </source>
</evidence>
<dbReference type="FunFam" id="2.30.29.30:FF:000138">
    <property type="entry name" value="Ventricular zone-expressed PH domain-containing protein-like 1"/>
    <property type="match status" value="1"/>
</dbReference>
<dbReference type="Proteomes" id="UP000694890">
    <property type="component" value="Linkage group LG21"/>
</dbReference>
<feature type="region of interest" description="Disordered" evidence="5">
    <location>
        <begin position="472"/>
        <end position="552"/>
    </location>
</feature>
<dbReference type="InterPro" id="IPR011993">
    <property type="entry name" value="PH-like_dom_sf"/>
</dbReference>
<comment type="subcellular location">
    <subcellularLocation>
        <location evidence="1">Cell membrane</location>
        <topology evidence="1">Peripheral membrane protein</topology>
        <orientation evidence="1">Cytoplasmic side</orientation>
    </subcellularLocation>
</comment>
<dbReference type="Pfam" id="PF00169">
    <property type="entry name" value="PH"/>
    <property type="match status" value="1"/>
</dbReference>
<protein>
    <submittedName>
        <fullName evidence="8">Ventricular zone-expressed PH domain-containing protein</fullName>
    </submittedName>
</protein>
<dbReference type="GO" id="GO:0010314">
    <property type="term" value="F:phosphatidylinositol-5-phosphate binding"/>
    <property type="evidence" value="ECO:0007669"/>
    <property type="project" value="TreeGrafter"/>
</dbReference>
<gene>
    <name evidence="8" type="primary">veph1</name>
</gene>
<reference evidence="8" key="1">
    <citation type="submission" date="2025-08" db="UniProtKB">
        <authorList>
            <consortium name="RefSeq"/>
        </authorList>
    </citation>
    <scope>IDENTIFICATION</scope>
    <source>
        <tissue evidence="8">Brain</tissue>
    </source>
</reference>
<dbReference type="RefSeq" id="XP_018536695.1">
    <property type="nucleotide sequence ID" value="XM_018681179.1"/>
</dbReference>
<organism evidence="7 8">
    <name type="scientific">Lates calcarifer</name>
    <name type="common">Barramundi</name>
    <name type="synonym">Holocentrus calcarifer</name>
    <dbReference type="NCBI Taxonomy" id="8187"/>
    <lineage>
        <taxon>Eukaryota</taxon>
        <taxon>Metazoa</taxon>
        <taxon>Chordata</taxon>
        <taxon>Craniata</taxon>
        <taxon>Vertebrata</taxon>
        <taxon>Euteleostomi</taxon>
        <taxon>Actinopterygii</taxon>
        <taxon>Neopterygii</taxon>
        <taxon>Teleostei</taxon>
        <taxon>Neoteleostei</taxon>
        <taxon>Acanthomorphata</taxon>
        <taxon>Carangaria</taxon>
        <taxon>Carangaria incertae sedis</taxon>
        <taxon>Centropomidae</taxon>
        <taxon>Lates</taxon>
    </lineage>
</organism>
<dbReference type="SMART" id="SM00233">
    <property type="entry name" value="PH"/>
    <property type="match status" value="1"/>
</dbReference>
<comment type="similarity">
    <text evidence="2">Belongs to the MELT/VEPH family.</text>
</comment>
<accession>A0AAJ7PRJ4</accession>
<dbReference type="CTD" id="79674"/>
<dbReference type="Gene3D" id="2.30.29.30">
    <property type="entry name" value="Pleckstrin-homology domain (PH domain)/Phosphotyrosine-binding domain (PTB)"/>
    <property type="match status" value="1"/>
</dbReference>
<evidence type="ECO:0000256" key="5">
    <source>
        <dbReference type="SAM" id="MobiDB-lite"/>
    </source>
</evidence>
<dbReference type="GeneID" id="108886351"/>
<keyword evidence="4" id="KW-0472">Membrane</keyword>
<feature type="compositionally biased region" description="Acidic residues" evidence="5">
    <location>
        <begin position="421"/>
        <end position="432"/>
    </location>
</feature>
<proteinExistence type="inferred from homology"/>
<dbReference type="SUPFAM" id="SSF50729">
    <property type="entry name" value="PH domain-like"/>
    <property type="match status" value="1"/>
</dbReference>
<feature type="domain" description="PH" evidence="6">
    <location>
        <begin position="721"/>
        <end position="824"/>
    </location>
</feature>
<dbReference type="InterPro" id="IPR039888">
    <property type="entry name" value="Melted-like"/>
</dbReference>
<keyword evidence="3" id="KW-1003">Cell membrane</keyword>
<feature type="region of interest" description="Disordered" evidence="5">
    <location>
        <begin position="420"/>
        <end position="440"/>
    </location>
</feature>
<evidence type="ECO:0000313" key="8">
    <source>
        <dbReference type="RefSeq" id="XP_018536695.1"/>
    </source>
</evidence>
<evidence type="ECO:0000313" key="7">
    <source>
        <dbReference type="Proteomes" id="UP000694890"/>
    </source>
</evidence>
<dbReference type="CDD" id="cd01264">
    <property type="entry name" value="PH_MELT_VEPH1"/>
    <property type="match status" value="1"/>
</dbReference>
<dbReference type="GO" id="GO:0005886">
    <property type="term" value="C:plasma membrane"/>
    <property type="evidence" value="ECO:0007669"/>
    <property type="project" value="UniProtKB-SubCell"/>
</dbReference>
<dbReference type="PANTHER" id="PTHR21630">
    <property type="entry name" value="VEPH-A/MELTED"/>
    <property type="match status" value="1"/>
</dbReference>
<dbReference type="GO" id="GO:0009966">
    <property type="term" value="P:regulation of signal transduction"/>
    <property type="evidence" value="ECO:0007669"/>
    <property type="project" value="TreeGrafter"/>
</dbReference>
<evidence type="ECO:0000256" key="3">
    <source>
        <dbReference type="ARBA" id="ARBA00022475"/>
    </source>
</evidence>
<sequence length="838" mass="93248">MHQLFSQVLGQRDLSRAGDLFSLEDTEIEDCLSQALDQIKAISCSPDYLTNDNDQAVVEICITRITTAIRETGSIERHSMALVGLWESCLEHNLTPQGENTEDTPHAKIASDITSCILQNYSCPSVMVLAVPVAVRFLQRGNRELSRNMSSYLSLAAIAKADLLAEHTEAITLSVLGGNHMLLRVLPSVYPRQPDTIHRHLGNLTAMMSQLESPEQQHLIRLIQMVAEQHPLMLSPQVPALVGYLGDQSLTEALLGALVDVSQASPSSLVNFLPALRIVGQQCPALLGHVARIHGSVGIISETHAHSSLVYLVSLLGSMEHSFHHTLLLEIRGLTDRYPSVLGGCGKDIYRMSNSFTAIARLLGRRLEESMATHCRLDEACPPSPCASLPGGGGGGGGGGGRGGVSEQQLQVKIQAFEEKMGEEEGEEEAGEDSPAPLRRYSLSQAVRDERREMRFNRSKSLALHAVRSRSINSDTGEDGDGVELSPDNIFSNALPNQHSENQEAPPADRKPTGDGSPSGSAAPDRGVKEAERGESRETDGEKEEQGETDRLFLHLRDNMEVIREFCKDMAQQVPTPEQCVIEDSNRGCVAKLSFSCPLKGHYCLYAKSCFYLTSRQPHLWIHIMLLHLQSKSSVPLCSRDQCVQRLASLWEKTQLKGAHSFPMAMTQHTTPHRKDLDSLQLQLEEVRFFDLFGYSEEEGSWLCFMCNNPEKATVVNQEGQPLIEGKLKEKQVRWKFIKRWKTRYFTLAGNQLLFRRGKSKDELDDIPIELSKVQSVKVVAKKRRDRGLPRAFEIFTDSKTYVLKAQDEKHAEEWLQCINVAVAQARERENREATTYL</sequence>
<dbReference type="KEGG" id="lcf:108886351"/>
<evidence type="ECO:0000259" key="6">
    <source>
        <dbReference type="PROSITE" id="PS50003"/>
    </source>
</evidence>